<dbReference type="EC" id="6.3.4.19" evidence="8"/>
<dbReference type="SUPFAM" id="SSF56037">
    <property type="entry name" value="PheT/TilS domain"/>
    <property type="match status" value="1"/>
</dbReference>
<dbReference type="InterPro" id="IPR011063">
    <property type="entry name" value="TilS/TtcA_N"/>
</dbReference>
<comment type="catalytic activity">
    <reaction evidence="7 8">
        <text>cytidine(34) in tRNA(Ile2) + L-lysine + ATP = lysidine(34) in tRNA(Ile2) + AMP + diphosphate + H(+)</text>
        <dbReference type="Rhea" id="RHEA:43744"/>
        <dbReference type="Rhea" id="RHEA-COMP:10625"/>
        <dbReference type="Rhea" id="RHEA-COMP:10670"/>
        <dbReference type="ChEBI" id="CHEBI:15378"/>
        <dbReference type="ChEBI" id="CHEBI:30616"/>
        <dbReference type="ChEBI" id="CHEBI:32551"/>
        <dbReference type="ChEBI" id="CHEBI:33019"/>
        <dbReference type="ChEBI" id="CHEBI:82748"/>
        <dbReference type="ChEBI" id="CHEBI:83665"/>
        <dbReference type="ChEBI" id="CHEBI:456215"/>
        <dbReference type="EC" id="6.3.4.19"/>
    </reaction>
</comment>
<proteinExistence type="inferred from homology"/>
<dbReference type="InterPro" id="IPR012796">
    <property type="entry name" value="Lysidine-tRNA-synth_C"/>
</dbReference>
<feature type="domain" description="Lysidine-tRNA(Ile) synthetase C-terminal" evidence="9">
    <location>
        <begin position="391"/>
        <end position="465"/>
    </location>
</feature>
<dbReference type="PANTHER" id="PTHR43033">
    <property type="entry name" value="TRNA(ILE)-LYSIDINE SYNTHASE-RELATED"/>
    <property type="match status" value="1"/>
</dbReference>
<evidence type="ECO:0000256" key="2">
    <source>
        <dbReference type="ARBA" id="ARBA00022490"/>
    </source>
</evidence>
<evidence type="ECO:0000256" key="6">
    <source>
        <dbReference type="ARBA" id="ARBA00022840"/>
    </source>
</evidence>
<protein>
    <recommendedName>
        <fullName evidence="8">tRNA(Ile)-lysidine synthase</fullName>
        <ecNumber evidence="8">6.3.4.19</ecNumber>
    </recommendedName>
    <alternativeName>
        <fullName evidence="8">tRNA(Ile)-2-lysyl-cytidine synthase</fullName>
    </alternativeName>
    <alternativeName>
        <fullName evidence="8">tRNA(Ile)-lysidine synthetase</fullName>
    </alternativeName>
</protein>
<keyword evidence="6 8" id="KW-0067">ATP-binding</keyword>
<dbReference type="Proteomes" id="UP001295463">
    <property type="component" value="Chromosome"/>
</dbReference>
<dbReference type="InterPro" id="IPR012795">
    <property type="entry name" value="tRNA_Ile_lys_synt_N"/>
</dbReference>
<dbReference type="PANTHER" id="PTHR43033:SF1">
    <property type="entry name" value="TRNA(ILE)-LYSIDINE SYNTHASE-RELATED"/>
    <property type="match status" value="1"/>
</dbReference>
<evidence type="ECO:0000256" key="8">
    <source>
        <dbReference type="HAMAP-Rule" id="MF_01161"/>
    </source>
</evidence>
<evidence type="ECO:0000256" key="4">
    <source>
        <dbReference type="ARBA" id="ARBA00022694"/>
    </source>
</evidence>
<dbReference type="Pfam" id="PF11734">
    <property type="entry name" value="TilS_C"/>
    <property type="match status" value="1"/>
</dbReference>
<evidence type="ECO:0000313" key="11">
    <source>
        <dbReference type="Proteomes" id="UP001295463"/>
    </source>
</evidence>
<dbReference type="Gene3D" id="1.20.59.20">
    <property type="match status" value="1"/>
</dbReference>
<accession>A0ABN8HFG3</accession>
<comment type="domain">
    <text evidence="8">The N-terminal region contains the highly conserved SGGXDS motif, predicted to be a P-loop motif involved in ATP binding.</text>
</comment>
<comment type="similarity">
    <text evidence="8">Belongs to the tRNA(Ile)-lysidine synthase family.</text>
</comment>
<keyword evidence="3 8" id="KW-0436">Ligase</keyword>
<comment type="function">
    <text evidence="8">Ligates lysine onto the cytidine present at position 34 of the AUA codon-specific tRNA(Ile) that contains the anticodon CAU, in an ATP-dependent manner. Cytidine is converted to lysidine, thus changing the amino acid specificity of the tRNA from methionine to isoleucine.</text>
</comment>
<evidence type="ECO:0000256" key="1">
    <source>
        <dbReference type="ARBA" id="ARBA00004496"/>
    </source>
</evidence>
<reference evidence="10 11" key="1">
    <citation type="submission" date="2022-03" db="EMBL/GenBank/DDBJ databases">
        <authorList>
            <person name="Koch H."/>
        </authorList>
    </citation>
    <scope>NUCLEOTIDE SEQUENCE [LARGE SCALE GENOMIC DNA]</scope>
    <source>
        <strain evidence="10 11">G1</strain>
    </source>
</reference>
<dbReference type="NCBIfam" id="TIGR02432">
    <property type="entry name" value="lysidine_TilS_N"/>
    <property type="match status" value="1"/>
</dbReference>
<sequence>MALIARQVAALRRQVLETLRHHALCAPGDTLIVAVSGGADSVALLDLLATLPDLPLSLVVAHLNHCLRGGESDGDERFVAELAAARGFPFETCRVDVRALAAEQGRSLEEAGRDARYAFFDRLRQQYAAVAVATAHHADDQAETFLLRLLRGAGGSGLGCMPFRNDRAVIRPLLEVSRRDLLRYLHERGLAWREDSSNLDTTLLRNRVRHELLPLLETYNPSVMKRLASTAYLLRQDEELLARQVETVFAELVLSDGSGLVFDAASCGCQPEGLRFRLYRRALELLTRDLRCFDSTHIRQLDRLLLHGGTGARLPLPRGLVAIRTADGLVLSRADAALASPPRATEITGPARYDLGNGLSLLVELAAVAPTSSDADDSTALVDLDAAPFPWQVRPHARDDRLSLPGGEGSRSVGRLMIDRKVPRHLRPLLPLLLSADQPLWLAGVRRSGHARVTERTGTIARITVVGLCLRPAAGIRSHRRDGPAEAPSKLL</sequence>
<dbReference type="EMBL" id="OW150024">
    <property type="protein sequence ID" value="CAH2031563.1"/>
    <property type="molecule type" value="Genomic_DNA"/>
</dbReference>
<dbReference type="InterPro" id="IPR012094">
    <property type="entry name" value="tRNA_Ile_lys_synt"/>
</dbReference>
<keyword evidence="4 8" id="KW-0819">tRNA processing</keyword>
<dbReference type="Gene3D" id="3.40.50.620">
    <property type="entry name" value="HUPs"/>
    <property type="match status" value="1"/>
</dbReference>
<dbReference type="InterPro" id="IPR014729">
    <property type="entry name" value="Rossmann-like_a/b/a_fold"/>
</dbReference>
<evidence type="ECO:0000256" key="5">
    <source>
        <dbReference type="ARBA" id="ARBA00022741"/>
    </source>
</evidence>
<dbReference type="NCBIfam" id="TIGR02433">
    <property type="entry name" value="lysidine_TilS_C"/>
    <property type="match status" value="1"/>
</dbReference>
<comment type="subcellular location">
    <subcellularLocation>
        <location evidence="1 8">Cytoplasm</location>
    </subcellularLocation>
</comment>
<evidence type="ECO:0000313" key="10">
    <source>
        <dbReference type="EMBL" id="CAH2031563.1"/>
    </source>
</evidence>
<evidence type="ECO:0000259" key="9">
    <source>
        <dbReference type="SMART" id="SM00977"/>
    </source>
</evidence>
<name>A0ABN8HFG3_9BACT</name>
<dbReference type="CDD" id="cd01992">
    <property type="entry name" value="TilS_N"/>
    <property type="match status" value="1"/>
</dbReference>
<evidence type="ECO:0000256" key="3">
    <source>
        <dbReference type="ARBA" id="ARBA00022598"/>
    </source>
</evidence>
<dbReference type="RefSeq" id="WP_305732380.1">
    <property type="nucleotide sequence ID" value="NZ_OW150024.1"/>
</dbReference>
<organism evidence="10 11">
    <name type="scientific">Trichlorobacter ammonificans</name>
    <dbReference type="NCBI Taxonomy" id="2916410"/>
    <lineage>
        <taxon>Bacteria</taxon>
        <taxon>Pseudomonadati</taxon>
        <taxon>Thermodesulfobacteriota</taxon>
        <taxon>Desulfuromonadia</taxon>
        <taxon>Geobacterales</taxon>
        <taxon>Geobacteraceae</taxon>
        <taxon>Trichlorobacter</taxon>
    </lineage>
</organism>
<dbReference type="SUPFAM" id="SSF52402">
    <property type="entry name" value="Adenine nucleotide alpha hydrolases-like"/>
    <property type="match status" value="1"/>
</dbReference>
<gene>
    <name evidence="8 10" type="primary">tilS</name>
    <name evidence="10" type="ORF">GEAMG1_1731</name>
</gene>
<keyword evidence="2 8" id="KW-0963">Cytoplasm</keyword>
<dbReference type="SMART" id="SM00977">
    <property type="entry name" value="TilS_C"/>
    <property type="match status" value="1"/>
</dbReference>
<keyword evidence="5 8" id="KW-0547">Nucleotide-binding</keyword>
<keyword evidence="11" id="KW-1185">Reference proteome</keyword>
<feature type="binding site" evidence="8">
    <location>
        <begin position="36"/>
        <end position="41"/>
    </location>
    <ligand>
        <name>ATP</name>
        <dbReference type="ChEBI" id="CHEBI:30616"/>
    </ligand>
</feature>
<dbReference type="Pfam" id="PF01171">
    <property type="entry name" value="ATP_bind_3"/>
    <property type="match status" value="1"/>
</dbReference>
<dbReference type="SUPFAM" id="SSF82829">
    <property type="entry name" value="MesJ substrate recognition domain-like"/>
    <property type="match status" value="1"/>
</dbReference>
<dbReference type="HAMAP" id="MF_01161">
    <property type="entry name" value="tRNA_Ile_lys_synt"/>
    <property type="match status" value="1"/>
</dbReference>
<evidence type="ECO:0000256" key="7">
    <source>
        <dbReference type="ARBA" id="ARBA00048539"/>
    </source>
</evidence>
<dbReference type="GO" id="GO:0032267">
    <property type="term" value="F:tRNA(Ile)-lysidine synthase activity"/>
    <property type="evidence" value="ECO:0007669"/>
    <property type="project" value="UniProtKB-EC"/>
</dbReference>